<gene>
    <name evidence="2" type="ORF">CPELLU_LOCUS10603</name>
</gene>
<dbReference type="AlphaFoldDB" id="A0A9N9HDV4"/>
<reference evidence="2" key="1">
    <citation type="submission" date="2021-06" db="EMBL/GenBank/DDBJ databases">
        <authorList>
            <person name="Kallberg Y."/>
            <person name="Tangrot J."/>
            <person name="Rosling A."/>
        </authorList>
    </citation>
    <scope>NUCLEOTIDE SEQUENCE</scope>
    <source>
        <strain evidence="2">FL966</strain>
    </source>
</reference>
<protein>
    <submittedName>
        <fullName evidence="2">6600_t:CDS:1</fullName>
    </submittedName>
</protein>
<evidence type="ECO:0000313" key="3">
    <source>
        <dbReference type="Proteomes" id="UP000789759"/>
    </source>
</evidence>
<accession>A0A9N9HDV4</accession>
<sequence length="308" mass="35036">MFSHLEKEVIEFNVNRKGSTWMQKYIASNHNNPEQPFILVVVTNLIKHCHQLQEAGELVYMDTMAGLDVLNTPLMIFSTSTPAGGLPLAAILTSNKTAATFTKALEIVKKMIPSVAFGRWGSVIGPQVFMTDDCRVEKRWLWDSKHKIHNNDHATLIEHVKKMVFSKTKIALNIAYSELIHSNVYQKYPTFQNYFKISWEHHHEWAVAFRQLLPIQQKIRKIFNSDKSDSSDDENMFTLLESSNIADSNGIDSDNNNIDDNGNNNIDDNSNNDIGDNGNNYIDDNGNNDIDDNDNNMNNDKTIEIITT</sequence>
<dbReference type="Proteomes" id="UP000789759">
    <property type="component" value="Unassembled WGS sequence"/>
</dbReference>
<dbReference type="PANTHER" id="PTHR35385">
    <property type="entry name" value="PROTEIN B, PUTATIVE-RELATED-RELATED"/>
    <property type="match status" value="1"/>
</dbReference>
<keyword evidence="3" id="KW-1185">Reference proteome</keyword>
<name>A0A9N9HDV4_9GLOM</name>
<evidence type="ECO:0000313" key="2">
    <source>
        <dbReference type="EMBL" id="CAG8677525.1"/>
    </source>
</evidence>
<dbReference type="OrthoDB" id="2334771at2759"/>
<evidence type="ECO:0000256" key="1">
    <source>
        <dbReference type="SAM" id="MobiDB-lite"/>
    </source>
</evidence>
<organism evidence="2 3">
    <name type="scientific">Cetraspora pellucida</name>
    <dbReference type="NCBI Taxonomy" id="1433469"/>
    <lineage>
        <taxon>Eukaryota</taxon>
        <taxon>Fungi</taxon>
        <taxon>Fungi incertae sedis</taxon>
        <taxon>Mucoromycota</taxon>
        <taxon>Glomeromycotina</taxon>
        <taxon>Glomeromycetes</taxon>
        <taxon>Diversisporales</taxon>
        <taxon>Gigasporaceae</taxon>
        <taxon>Cetraspora</taxon>
    </lineage>
</organism>
<feature type="region of interest" description="Disordered" evidence="1">
    <location>
        <begin position="248"/>
        <end position="280"/>
    </location>
</feature>
<comment type="caution">
    <text evidence="2">The sequence shown here is derived from an EMBL/GenBank/DDBJ whole genome shotgun (WGS) entry which is preliminary data.</text>
</comment>
<proteinExistence type="predicted"/>
<dbReference type="PANTHER" id="PTHR35385:SF2">
    <property type="entry name" value="PROTEIN B, PUTATIVE-RELATED"/>
    <property type="match status" value="1"/>
</dbReference>
<dbReference type="EMBL" id="CAJVQA010008810">
    <property type="protein sequence ID" value="CAG8677525.1"/>
    <property type="molecule type" value="Genomic_DNA"/>
</dbReference>